<feature type="domain" description="Transglycosylase SLT" evidence="5">
    <location>
        <begin position="1340"/>
        <end position="1444"/>
    </location>
</feature>
<name>A0AAC8QB55_9BACT</name>
<dbReference type="KEGG" id="age:AA314_06076"/>
<proteinExistence type="predicted"/>
<evidence type="ECO:0000313" key="6">
    <source>
        <dbReference type="EMBL" id="AKJ04450.1"/>
    </source>
</evidence>
<dbReference type="Proteomes" id="UP000035579">
    <property type="component" value="Chromosome"/>
</dbReference>
<dbReference type="PANTHER" id="PTHR31698">
    <property type="entry name" value="LYSOZYME G FAMILY MEMBER"/>
    <property type="match status" value="1"/>
</dbReference>
<dbReference type="SUPFAM" id="SSF53955">
    <property type="entry name" value="Lysozyme-like"/>
    <property type="match status" value="1"/>
</dbReference>
<evidence type="ECO:0000256" key="1">
    <source>
        <dbReference type="ARBA" id="ARBA00016485"/>
    </source>
</evidence>
<dbReference type="InterPro" id="IPR023346">
    <property type="entry name" value="Lysozyme-like_dom_sf"/>
</dbReference>
<keyword evidence="2" id="KW-0929">Antimicrobial</keyword>
<dbReference type="Pfam" id="PF01464">
    <property type="entry name" value="SLT"/>
    <property type="match status" value="1"/>
</dbReference>
<evidence type="ECO:0000259" key="5">
    <source>
        <dbReference type="Pfam" id="PF01464"/>
    </source>
</evidence>
<dbReference type="EMBL" id="CP011509">
    <property type="protein sequence ID" value="AKJ04450.1"/>
    <property type="molecule type" value="Genomic_DNA"/>
</dbReference>
<dbReference type="PRINTS" id="PR00749">
    <property type="entry name" value="LYSOZYMEG"/>
</dbReference>
<evidence type="ECO:0000313" key="7">
    <source>
        <dbReference type="Proteomes" id="UP000035579"/>
    </source>
</evidence>
<organism evidence="6 7">
    <name type="scientific">Archangium gephyra</name>
    <dbReference type="NCBI Taxonomy" id="48"/>
    <lineage>
        <taxon>Bacteria</taxon>
        <taxon>Pseudomonadati</taxon>
        <taxon>Myxococcota</taxon>
        <taxon>Myxococcia</taxon>
        <taxon>Myxococcales</taxon>
        <taxon>Cystobacterineae</taxon>
        <taxon>Archangiaceae</taxon>
        <taxon>Archangium</taxon>
    </lineage>
</organism>
<reference evidence="6 7" key="1">
    <citation type="submission" date="2015-05" db="EMBL/GenBank/DDBJ databases">
        <title>Genome assembly of Archangium gephyra DSM 2261.</title>
        <authorList>
            <person name="Sharma G."/>
            <person name="Subramanian S."/>
        </authorList>
    </citation>
    <scope>NUCLEOTIDE SEQUENCE [LARGE SCALE GENOMIC DNA]</scope>
    <source>
        <strain evidence="6 7">DSM 2261</strain>
    </source>
</reference>
<protein>
    <recommendedName>
        <fullName evidence="1">Lysozyme g</fullName>
    </recommendedName>
    <alternativeName>
        <fullName evidence="4">1,4-beta-N-acetylmuramidase</fullName>
    </alternativeName>
</protein>
<dbReference type="CDD" id="cd01021">
    <property type="entry name" value="GEWL"/>
    <property type="match status" value="1"/>
</dbReference>
<gene>
    <name evidence="6" type="ORF">AA314_06076</name>
</gene>
<dbReference type="GO" id="GO:0009253">
    <property type="term" value="P:peptidoglycan catabolic process"/>
    <property type="evidence" value="ECO:0007669"/>
    <property type="project" value="InterPro"/>
</dbReference>
<accession>A0AAC8QB55</accession>
<dbReference type="PANTHER" id="PTHR31698:SF8">
    <property type="entry name" value="LYSOZYME G-RELATED"/>
    <property type="match status" value="1"/>
</dbReference>
<sequence length="1474" mass="165587">MTAKHEWWKARLQLNKARMDLMQNKANHLRSQGASTTAAEDDSINRQYEPSWLGKLADARNRILQCQRDWWNAWLNDNEAVKADAETRANAVRSSFASITTDVEPSAEDGKKLLHDVLITAKHEWWRARLQLNKARMGLMQSKADQLRARGGSTTTAEDDSINRQYEPSWLGKLADARNRILQCQRDWWNAWFNDNPAAKADAENRANAVRSSFSGITTDLEPSAEDGKKLLHDVLITAKHEWWRARLQLNKARMDLMQNKADQLRARGGSTTTAEDDSINRQYEPSWLGKLADARNRILPCQRDWWNAWLNDNEAAKADAETRANAVRSSFSGITTDVEPSAEDSKKLLHDVLITAKHEWWKARLQLNKARMELMHVKADQLRARGGSTTTTEDDSINRQYDPSWSKLLGGYHDQLLQAIQSGWNALLEGDTAARTKANTQAEELRKKLSGLADPREFEVTEEEKRKMQDVAKQELRRRLKQALQAYWTAWAEDDIAGITQAQKQEQTLKQRATGIFLPTDHELPATELTQLQQQALLTVQRGWWRARLRPDTQAVRRKEAQRQELQSKGVLLTPQQEDSIAKEFEQEWKRAREGWHARRLESERTYWQAWMRDDSSGMAQATTQAQELEKQLEGIVPLMEIDVAFQELATLLHAPLLELRTQWWQAHKNKDEARETALAKKLSELEGKGAFLTPEEEENLRATYGKDLQALREEFDLAVSNYYSALSLLAYTEPTSDTLAGLDKSRQEVERLGAELSSSEKEELKSKHRSSYALPSVLKQARQRQFAILAREGKALTDSITLSELGPAYEYLGQEAQDHGGSAEVIRYYLEFQSALQQMCRYLQDPGAVPAADSDAAQEKMNRLLSEHSDLPYVTEWGPYKTALAALEQGFPAVLQQYWLEKADTDGAAPPEALSRKLDLWQNYVSSTLRDTRYTADSQNQRVLDLKHERWTLLESLDESSDLSSAETRLEEISQQGTEARKQGATLPGDRLLKWEEVERRKIDERYVTAELLRRRLDAQWAGNPSDEVSQRLEHAQRRSHLLRAYVSDRTALDAEVARRWKQEQTPGGGTQPSADTLSKLIVQASEEYLRIDPIIPYKLGGPGNQMTAADYAALVAKGKPPPGIDCSGFVRQLMRRVSSLLKAPAPTLAPGEAACTYLDQKLVAGCPKVPLNEALPGDLIDLWGKHILMVATRTENTNGTISLGVTESSSTGKTSPRGPKSFVITFPAKTRAIGELGVVVDQSVGNGRAYSRTYYRGRAYEVYRPNYWLDTLPIPHTGVTPPPPAHTGTLNAILLEYEPSGASATTARQDKLPAGVGSSHKMADADKPLLRTLADSFLQAARRYGMPPALLAAIASRESRGGALLKNGWGDNGNGYGVMQVDKNYHQPVGEPNSLEHILQATGILHDYHVQVKANHPDWPAVHQLRGALVAYNSGVGNVKTIARMDIGTTGNDYSNDVWARAQRLLPDFSG</sequence>
<keyword evidence="3" id="KW-0378">Hydrolase</keyword>
<evidence type="ECO:0000256" key="3">
    <source>
        <dbReference type="ARBA" id="ARBA00022801"/>
    </source>
</evidence>
<dbReference type="Gene3D" id="3.90.1720.10">
    <property type="entry name" value="endopeptidase domain like (from Nostoc punctiforme)"/>
    <property type="match status" value="1"/>
</dbReference>
<dbReference type="Gene3D" id="1.10.530.10">
    <property type="match status" value="1"/>
</dbReference>
<dbReference type="InterPro" id="IPR008258">
    <property type="entry name" value="Transglycosylase_SLT_dom_1"/>
</dbReference>
<dbReference type="GO" id="GO:0003796">
    <property type="term" value="F:lysozyme activity"/>
    <property type="evidence" value="ECO:0007669"/>
    <property type="project" value="InterPro"/>
</dbReference>
<dbReference type="RefSeq" id="WP_047858271.1">
    <property type="nucleotide sequence ID" value="NZ_CP011509.1"/>
</dbReference>
<evidence type="ECO:0000256" key="4">
    <source>
        <dbReference type="ARBA" id="ARBA00031262"/>
    </source>
</evidence>
<dbReference type="InterPro" id="IPR002152">
    <property type="entry name" value="Glyco_hydro_23"/>
</dbReference>
<evidence type="ECO:0000256" key="2">
    <source>
        <dbReference type="ARBA" id="ARBA00022529"/>
    </source>
</evidence>